<feature type="region of interest" description="Disordered" evidence="1">
    <location>
        <begin position="513"/>
        <end position="606"/>
    </location>
</feature>
<organism evidence="2 3">
    <name type="scientific">Magallana gigas</name>
    <name type="common">Pacific oyster</name>
    <name type="synonym">Crassostrea gigas</name>
    <dbReference type="NCBI Taxonomy" id="29159"/>
    <lineage>
        <taxon>Eukaryota</taxon>
        <taxon>Metazoa</taxon>
        <taxon>Spiralia</taxon>
        <taxon>Lophotrochozoa</taxon>
        <taxon>Mollusca</taxon>
        <taxon>Bivalvia</taxon>
        <taxon>Autobranchia</taxon>
        <taxon>Pteriomorphia</taxon>
        <taxon>Ostreida</taxon>
        <taxon>Ostreoidea</taxon>
        <taxon>Ostreidae</taxon>
        <taxon>Magallana</taxon>
    </lineage>
</organism>
<sequence>MAQSAPQVIQTGQTTQAITSQQPSVPQQPIQQQPATQQHQQAAGQQQHPQNVQAGQQSAVQHQQPTGQQPVQQQQSKAQPSVQQQQSQGQQPVQHQQSQGQQPVQHQQSQGQQPVQHQQSQGQQPVQQSQGPQPVQHQQGKHVQQQLPPQPSQLEEAALPGSQHQVTPPQVDPLSSSQGMEQSLNASQSAPGNLSNIVPPISLPQNIQPQQPVQPQMYPKIPMMMPPIPAYDPMYQLQMQYYNNYMWYMSFLQQAHSQQPHPQQPHPQQPHPQQPHPQQPPQMFMQPNPNWMFPGPFYHTVTGASTQTQQHQQIPPSMMMDQGVTGSSHPSSPTLSRRRDPDSQGKMSSASDQPPGGSKKANITDLQTLDQELMKIRTTGSRREKNMGGADVFPSGSETHGAQSVGPSGSESGFVTPSLSLESLKQEDVNKVPSEVSQENSVKKRFQVSAVKDDPLISRSISDESHLVSDASRCLTDISDDVKQTMQYMVDKVSNDREPKVETCKKGRFQVTKVKTESQTVAPTESLASNTMPKTPTSYDDDSSEGESFTETEVVTVREADEEDEEGLEPLPEESSDSQEPSQAAGGAVPNNRCGGRMTQSIRNCS</sequence>
<proteinExistence type="predicted"/>
<feature type="compositionally biased region" description="Acidic residues" evidence="1">
    <location>
        <begin position="539"/>
        <end position="550"/>
    </location>
</feature>
<dbReference type="AlphaFoldDB" id="A0A8W8LMM0"/>
<feature type="region of interest" description="Disordered" evidence="1">
    <location>
        <begin position="1"/>
        <end position="213"/>
    </location>
</feature>
<keyword evidence="3" id="KW-1185">Reference proteome</keyword>
<feature type="compositionally biased region" description="Polar residues" evidence="1">
    <location>
        <begin position="302"/>
        <end position="315"/>
    </location>
</feature>
<protein>
    <submittedName>
        <fullName evidence="2">Uncharacterized protein</fullName>
    </submittedName>
</protein>
<evidence type="ECO:0000256" key="1">
    <source>
        <dbReference type="SAM" id="MobiDB-lite"/>
    </source>
</evidence>
<accession>A0A8W8LMM0</accession>
<feature type="compositionally biased region" description="Polar residues" evidence="1">
    <location>
        <begin position="162"/>
        <end position="196"/>
    </location>
</feature>
<reference evidence="2" key="1">
    <citation type="submission" date="2022-08" db="UniProtKB">
        <authorList>
            <consortium name="EnsemblMetazoa"/>
        </authorList>
    </citation>
    <scope>IDENTIFICATION</scope>
    <source>
        <strain evidence="2">05x7-T-G4-1.051#20</strain>
    </source>
</reference>
<evidence type="ECO:0000313" key="2">
    <source>
        <dbReference type="EnsemblMetazoa" id="G28711.1:cds"/>
    </source>
</evidence>
<feature type="compositionally biased region" description="Low complexity" evidence="1">
    <location>
        <begin position="204"/>
        <end position="213"/>
    </location>
</feature>
<feature type="compositionally biased region" description="Low complexity" evidence="1">
    <location>
        <begin position="18"/>
        <end position="147"/>
    </location>
</feature>
<dbReference type="Proteomes" id="UP000005408">
    <property type="component" value="Unassembled WGS sequence"/>
</dbReference>
<feature type="compositionally biased region" description="Pro residues" evidence="1">
    <location>
        <begin position="262"/>
        <end position="280"/>
    </location>
</feature>
<name>A0A8W8LMM0_MAGGI</name>
<dbReference type="EnsemblMetazoa" id="G28711.1">
    <property type="protein sequence ID" value="G28711.1:cds"/>
    <property type="gene ID" value="G28711"/>
</dbReference>
<evidence type="ECO:0000313" key="3">
    <source>
        <dbReference type="Proteomes" id="UP000005408"/>
    </source>
</evidence>
<feature type="region of interest" description="Disordered" evidence="1">
    <location>
        <begin position="256"/>
        <end position="416"/>
    </location>
</feature>
<feature type="compositionally biased region" description="Polar residues" evidence="1">
    <location>
        <begin position="396"/>
        <end position="416"/>
    </location>
</feature>
<feature type="compositionally biased region" description="Polar residues" evidence="1">
    <location>
        <begin position="1"/>
        <end position="17"/>
    </location>
</feature>
<feature type="compositionally biased region" description="Acidic residues" evidence="1">
    <location>
        <begin position="560"/>
        <end position="577"/>
    </location>
</feature>
<feature type="compositionally biased region" description="Polar residues" evidence="1">
    <location>
        <begin position="324"/>
        <end position="335"/>
    </location>
</feature>
<feature type="compositionally biased region" description="Polar residues" evidence="1">
    <location>
        <begin position="517"/>
        <end position="538"/>
    </location>
</feature>